<protein>
    <submittedName>
        <fullName evidence="4">FecR protein</fullName>
    </submittedName>
</protein>
<dbReference type="GO" id="GO:0016989">
    <property type="term" value="F:sigma factor antagonist activity"/>
    <property type="evidence" value="ECO:0007669"/>
    <property type="project" value="TreeGrafter"/>
</dbReference>
<dbReference type="RefSeq" id="WP_015808191.1">
    <property type="nucleotide sequence ID" value="NC_013061.1"/>
</dbReference>
<accession>C6XYU7</accession>
<dbReference type="SUPFAM" id="SSF54631">
    <property type="entry name" value="CBS-domain pair"/>
    <property type="match status" value="1"/>
</dbReference>
<dbReference type="InterPro" id="IPR032508">
    <property type="entry name" value="FecR_C"/>
</dbReference>
<keyword evidence="1" id="KW-0472">Membrane</keyword>
<dbReference type="Gene3D" id="3.55.50.30">
    <property type="match status" value="1"/>
</dbReference>
<feature type="domain" description="Protein FecR C-terminal" evidence="3">
    <location>
        <begin position="341"/>
        <end position="409"/>
    </location>
</feature>
<dbReference type="AlphaFoldDB" id="C6XYU7"/>
<dbReference type="eggNOG" id="COG3712">
    <property type="taxonomic scope" value="Bacteria"/>
</dbReference>
<dbReference type="Pfam" id="PF16344">
    <property type="entry name" value="FecR_C"/>
    <property type="match status" value="1"/>
</dbReference>
<keyword evidence="5" id="KW-1185">Reference proteome</keyword>
<proteinExistence type="predicted"/>
<reference evidence="4 5" key="1">
    <citation type="journal article" date="2009" name="Stand. Genomic Sci.">
        <title>Complete genome sequence of Pedobacter heparinus type strain (HIM 762-3).</title>
        <authorList>
            <person name="Han C."/>
            <person name="Spring S."/>
            <person name="Lapidus A."/>
            <person name="Del Rio T.G."/>
            <person name="Tice H."/>
            <person name="Copeland A."/>
            <person name="Cheng J.F."/>
            <person name="Lucas S."/>
            <person name="Chen F."/>
            <person name="Nolan M."/>
            <person name="Bruce D."/>
            <person name="Goodwin L."/>
            <person name="Pitluck S."/>
            <person name="Ivanova N."/>
            <person name="Mavromatis K."/>
            <person name="Mikhailova N."/>
            <person name="Pati A."/>
            <person name="Chen A."/>
            <person name="Palaniappan K."/>
            <person name="Land M."/>
            <person name="Hauser L."/>
            <person name="Chang Y.J."/>
            <person name="Jeffries C.C."/>
            <person name="Saunders E."/>
            <person name="Chertkov O."/>
            <person name="Brettin T."/>
            <person name="Goker M."/>
            <person name="Rohde M."/>
            <person name="Bristow J."/>
            <person name="Eisen J.A."/>
            <person name="Markowitz V."/>
            <person name="Hugenholtz P."/>
            <person name="Kyrpides N.C."/>
            <person name="Klenk H.P."/>
            <person name="Detter J.C."/>
        </authorList>
    </citation>
    <scope>NUCLEOTIDE SEQUENCE [LARGE SCALE GENOMIC DNA]</scope>
    <source>
        <strain evidence="5">ATCC 13125 / DSM 2366 / CIP 104194 / JCM 7457 / NBRC 12017 / NCIMB 9290 / NRRL B-14731 / HIM 762-3</strain>
    </source>
</reference>
<dbReference type="InterPro" id="IPR006860">
    <property type="entry name" value="FecR"/>
</dbReference>
<dbReference type="PANTHER" id="PTHR30273:SF2">
    <property type="entry name" value="PROTEIN FECR"/>
    <property type="match status" value="1"/>
</dbReference>
<dbReference type="HOGENOM" id="CLU_050192_1_0_10"/>
<feature type="domain" description="FecR protein" evidence="2">
    <location>
        <begin position="173"/>
        <end position="272"/>
    </location>
</feature>
<organism evidence="4 5">
    <name type="scientific">Pedobacter heparinus (strain ATCC 13125 / DSM 2366 / CIP 104194 / JCM 7457 / NBRC 12017 / NCIMB 9290 / NRRL B-14731 / HIM 762-3)</name>
    <dbReference type="NCBI Taxonomy" id="485917"/>
    <lineage>
        <taxon>Bacteria</taxon>
        <taxon>Pseudomonadati</taxon>
        <taxon>Bacteroidota</taxon>
        <taxon>Sphingobacteriia</taxon>
        <taxon>Sphingobacteriales</taxon>
        <taxon>Sphingobacteriaceae</taxon>
        <taxon>Pedobacter</taxon>
    </lineage>
</organism>
<name>C6XYU7_PEDHD</name>
<dbReference type="KEGG" id="phe:Phep_2375"/>
<evidence type="ECO:0000259" key="2">
    <source>
        <dbReference type="Pfam" id="PF04773"/>
    </source>
</evidence>
<gene>
    <name evidence="4" type="ordered locus">Phep_2375</name>
</gene>
<dbReference type="Gene3D" id="2.60.120.1440">
    <property type="match status" value="1"/>
</dbReference>
<feature type="transmembrane region" description="Helical" evidence="1">
    <location>
        <begin position="83"/>
        <end position="104"/>
    </location>
</feature>
<evidence type="ECO:0000256" key="1">
    <source>
        <dbReference type="SAM" id="Phobius"/>
    </source>
</evidence>
<evidence type="ECO:0000259" key="3">
    <source>
        <dbReference type="Pfam" id="PF16344"/>
    </source>
</evidence>
<dbReference type="EMBL" id="CP001681">
    <property type="protein sequence ID" value="ACU04579.1"/>
    <property type="molecule type" value="Genomic_DNA"/>
</dbReference>
<dbReference type="STRING" id="485917.Phep_2375"/>
<evidence type="ECO:0000313" key="5">
    <source>
        <dbReference type="Proteomes" id="UP000000852"/>
    </source>
</evidence>
<keyword evidence="1" id="KW-1133">Transmembrane helix</keyword>
<dbReference type="Pfam" id="PF04773">
    <property type="entry name" value="FecR"/>
    <property type="match status" value="1"/>
</dbReference>
<dbReference type="InterPro" id="IPR046342">
    <property type="entry name" value="CBS_dom_sf"/>
</dbReference>
<dbReference type="Proteomes" id="UP000000852">
    <property type="component" value="Chromosome"/>
</dbReference>
<evidence type="ECO:0000313" key="4">
    <source>
        <dbReference type="EMBL" id="ACU04579.1"/>
    </source>
</evidence>
<dbReference type="OrthoDB" id="744058at2"/>
<sequence>MKLYAHQLVAEALSLLHDNNTDCFPVYDQEVPIGKITYAELMFFVGHHEIKLQFDLRTTLSAIKGMQIAQHQMAQKKARISKWVARLGTAVVLMFVLFGFTWLFSDPVDFRSGNHNDKSGTDAKNIILALSNGMHLPLDPYKEGIVVDHSKLSYNDGTVVFSRNDNRTTNLSISTARKGIYQITLPDGTRVWLNASSKLSFPSTFTGSAKRIVRLSGEAYFEVAKVWTKPNHRIPFIVLSDNQEIEVLGTHFNVRAYPKTSIKTTLVEGTVRITPLTDNQPVSADPAMTDPMMASVNNQSKRLLQSQAVVLKPDQQATLTAQQLTVSAIDAEGTIAWTKKDFTFRNMPLEAIMNVVASWYDVDIIYQQKPNIVLLGGSLQRSDQLDELLAALTLASNMHFKVHGRQVTVIKQ</sequence>
<dbReference type="InterPro" id="IPR012373">
    <property type="entry name" value="Ferrdict_sens_TM"/>
</dbReference>
<keyword evidence="1" id="KW-0812">Transmembrane</keyword>
<dbReference type="PANTHER" id="PTHR30273">
    <property type="entry name" value="PERIPLASMIC SIGNAL SENSOR AND SIGMA FACTOR ACTIVATOR FECR-RELATED"/>
    <property type="match status" value="1"/>
</dbReference>